<feature type="region of interest" description="Disordered" evidence="6">
    <location>
        <begin position="333"/>
        <end position="368"/>
    </location>
</feature>
<dbReference type="PANTHER" id="PTHR33048">
    <property type="entry name" value="PTH11-LIKE INTEGRAL MEMBRANE PROTEIN (AFU_ORTHOLOGUE AFUA_5G11245)"/>
    <property type="match status" value="1"/>
</dbReference>
<dbReference type="EMBL" id="JANBVN010000197">
    <property type="protein sequence ID" value="KAJ9133640.1"/>
    <property type="molecule type" value="Genomic_DNA"/>
</dbReference>
<protein>
    <recommendedName>
        <fullName evidence="8">Rhodopsin domain-containing protein</fullName>
    </recommendedName>
</protein>
<accession>A0AA38R2L9</accession>
<dbReference type="Proteomes" id="UP001174691">
    <property type="component" value="Unassembled WGS sequence"/>
</dbReference>
<evidence type="ECO:0000256" key="7">
    <source>
        <dbReference type="SAM" id="Phobius"/>
    </source>
</evidence>
<feature type="transmembrane region" description="Helical" evidence="7">
    <location>
        <begin position="20"/>
        <end position="46"/>
    </location>
</feature>
<proteinExistence type="inferred from homology"/>
<dbReference type="InterPro" id="IPR052337">
    <property type="entry name" value="SAT4-like"/>
</dbReference>
<evidence type="ECO:0000256" key="2">
    <source>
        <dbReference type="ARBA" id="ARBA00022692"/>
    </source>
</evidence>
<evidence type="ECO:0000256" key="1">
    <source>
        <dbReference type="ARBA" id="ARBA00004141"/>
    </source>
</evidence>
<feature type="transmembrane region" description="Helical" evidence="7">
    <location>
        <begin position="138"/>
        <end position="160"/>
    </location>
</feature>
<evidence type="ECO:0000256" key="5">
    <source>
        <dbReference type="ARBA" id="ARBA00038359"/>
    </source>
</evidence>
<dbReference type="GO" id="GO:0016020">
    <property type="term" value="C:membrane"/>
    <property type="evidence" value="ECO:0007669"/>
    <property type="project" value="UniProtKB-SubCell"/>
</dbReference>
<dbReference type="Pfam" id="PF20684">
    <property type="entry name" value="Fung_rhodopsin"/>
    <property type="match status" value="1"/>
</dbReference>
<feature type="transmembrane region" description="Helical" evidence="7">
    <location>
        <begin position="58"/>
        <end position="78"/>
    </location>
</feature>
<reference evidence="9" key="1">
    <citation type="submission" date="2022-07" db="EMBL/GenBank/DDBJ databases">
        <title>Fungi with potential for degradation of polypropylene.</title>
        <authorList>
            <person name="Gostincar C."/>
        </authorList>
    </citation>
    <scope>NUCLEOTIDE SEQUENCE</scope>
    <source>
        <strain evidence="9">EXF-13287</strain>
    </source>
</reference>
<dbReference type="InterPro" id="IPR049326">
    <property type="entry name" value="Rhodopsin_dom_fungi"/>
</dbReference>
<dbReference type="PANTHER" id="PTHR33048:SF123">
    <property type="entry name" value="INTEGRAL MEMBRANE PROTEIN"/>
    <property type="match status" value="1"/>
</dbReference>
<feature type="transmembrane region" description="Helical" evidence="7">
    <location>
        <begin position="224"/>
        <end position="246"/>
    </location>
</feature>
<feature type="region of interest" description="Disordered" evidence="6">
    <location>
        <begin position="492"/>
        <end position="526"/>
    </location>
</feature>
<evidence type="ECO:0000313" key="9">
    <source>
        <dbReference type="EMBL" id="KAJ9133640.1"/>
    </source>
</evidence>
<feature type="compositionally biased region" description="Basic and acidic residues" evidence="6">
    <location>
        <begin position="333"/>
        <end position="346"/>
    </location>
</feature>
<keyword evidence="2 7" id="KW-0812">Transmembrane</keyword>
<evidence type="ECO:0000313" key="10">
    <source>
        <dbReference type="Proteomes" id="UP001174691"/>
    </source>
</evidence>
<keyword evidence="4 7" id="KW-0472">Membrane</keyword>
<comment type="similarity">
    <text evidence="5">Belongs to the SAT4 family.</text>
</comment>
<feature type="transmembrane region" description="Helical" evidence="7">
    <location>
        <begin position="258"/>
        <end position="282"/>
    </location>
</feature>
<name>A0AA38R2L9_9PEZI</name>
<keyword evidence="3 7" id="KW-1133">Transmembrane helix</keyword>
<feature type="domain" description="Rhodopsin" evidence="8">
    <location>
        <begin position="43"/>
        <end position="287"/>
    </location>
</feature>
<comment type="subcellular location">
    <subcellularLocation>
        <location evidence="1">Membrane</location>
        <topology evidence="1">Multi-pass membrane protein</topology>
    </subcellularLocation>
</comment>
<evidence type="ECO:0000256" key="3">
    <source>
        <dbReference type="ARBA" id="ARBA00022989"/>
    </source>
</evidence>
<gene>
    <name evidence="9" type="ORF">NKR19_g8974</name>
</gene>
<sequence length="541" mass="59741">MTEPVDLLLPRDDGSAYPYTALQIHGILLVVILTFIAVSICGLRVYSRNVTGTFGRDDWLICAATFFTINQCWANNLFLHDGYVGVHEADIPAHGPNNTWLWNWLGQLFYMPILPLVKISVLSFLLRLGGRQRRGVRIAIQGLIMFNVLQLTAVLLVTIFQCQPMKLAWTAAYFERESLGRCVSLAPFTLTAGSLNILTDLLTLVFPFRIFLDLNINKKLRNALIGVFLLGVAIPILSIVRLYLFYENFHVLSHDPTYSIGYTISAVESNLAIIAASIPALWPLARRWFPAMDDKLGINRHYQADIEVQCLGDSGGGAAASMSPPRVKVKWTRTDTVRQSRPHLDSHSLSLVGGSQSSTSRKMSGEHTSRDALMLASSSFALPPSTLASLLPSPQEMRAEDEGQPGDYFGNFGCVVAGGPDRDSYHSIIAGIEQQHSPWGNHGHTLDEAAARDNERRMQLLADGAGVFRTQLGSSSDAPYSLPERPQPAAFRLGLPPRAKTTPAEFTLTLPPERKKKKKKKKKKKLVARFPGAGMFVESED</sequence>
<keyword evidence="10" id="KW-1185">Reference proteome</keyword>
<evidence type="ECO:0000256" key="6">
    <source>
        <dbReference type="SAM" id="MobiDB-lite"/>
    </source>
</evidence>
<organism evidence="9 10">
    <name type="scientific">Coniochaeta hoffmannii</name>
    <dbReference type="NCBI Taxonomy" id="91930"/>
    <lineage>
        <taxon>Eukaryota</taxon>
        <taxon>Fungi</taxon>
        <taxon>Dikarya</taxon>
        <taxon>Ascomycota</taxon>
        <taxon>Pezizomycotina</taxon>
        <taxon>Sordariomycetes</taxon>
        <taxon>Sordariomycetidae</taxon>
        <taxon>Coniochaetales</taxon>
        <taxon>Coniochaetaceae</taxon>
        <taxon>Coniochaeta</taxon>
    </lineage>
</organism>
<feature type="compositionally biased region" description="Basic residues" evidence="6">
    <location>
        <begin position="514"/>
        <end position="526"/>
    </location>
</feature>
<comment type="caution">
    <text evidence="9">The sequence shown here is derived from an EMBL/GenBank/DDBJ whole genome shotgun (WGS) entry which is preliminary data.</text>
</comment>
<dbReference type="AlphaFoldDB" id="A0AA38R2L9"/>
<evidence type="ECO:0000256" key="4">
    <source>
        <dbReference type="ARBA" id="ARBA00023136"/>
    </source>
</evidence>
<evidence type="ECO:0000259" key="8">
    <source>
        <dbReference type="Pfam" id="PF20684"/>
    </source>
</evidence>
<feature type="transmembrane region" description="Helical" evidence="7">
    <location>
        <begin position="193"/>
        <end position="212"/>
    </location>
</feature>
<feature type="compositionally biased region" description="Polar residues" evidence="6">
    <location>
        <begin position="347"/>
        <end position="362"/>
    </location>
</feature>
<feature type="transmembrane region" description="Helical" evidence="7">
    <location>
        <begin position="108"/>
        <end position="126"/>
    </location>
</feature>